<feature type="domain" description="Transposase IS701-like DDE" evidence="1">
    <location>
        <begin position="6"/>
        <end position="95"/>
    </location>
</feature>
<evidence type="ECO:0000313" key="2">
    <source>
        <dbReference type="EMBL" id="WSD11705.1"/>
    </source>
</evidence>
<dbReference type="EMBL" id="CP109134">
    <property type="protein sequence ID" value="WSD11705.1"/>
    <property type="molecule type" value="Genomic_DNA"/>
</dbReference>
<dbReference type="Proteomes" id="UP001335325">
    <property type="component" value="Chromosome"/>
</dbReference>
<sequence>MAYAGQRGYGRQYLRGLMLDGKRKSVEPMAERLGIPRQNLGHFVAQSTWDYREVMRRVAARTDRLLRPSAWLIDDHPFLRYGHGTAGAIVQHCGEREQHLEGARIGVVEYSRAVGGHRSRRSWSYYAL</sequence>
<evidence type="ECO:0000313" key="3">
    <source>
        <dbReference type="Proteomes" id="UP001335325"/>
    </source>
</evidence>
<dbReference type="InterPro" id="IPR039365">
    <property type="entry name" value="IS701-like"/>
</dbReference>
<protein>
    <submittedName>
        <fullName evidence="2">Transposase</fullName>
    </submittedName>
</protein>
<keyword evidence="3" id="KW-1185">Reference proteome</keyword>
<reference evidence="2 3" key="1">
    <citation type="submission" date="2022-10" db="EMBL/GenBank/DDBJ databases">
        <title>The complete genomes of actinobacterial strains from the NBC collection.</title>
        <authorList>
            <person name="Joergensen T.S."/>
            <person name="Alvarez Arevalo M."/>
            <person name="Sterndorff E.B."/>
            <person name="Faurdal D."/>
            <person name="Vuksanovic O."/>
            <person name="Mourched A.-S."/>
            <person name="Charusanti P."/>
            <person name="Shaw S."/>
            <person name="Blin K."/>
            <person name="Weber T."/>
        </authorList>
    </citation>
    <scope>NUCLEOTIDE SEQUENCE [LARGE SCALE GENOMIC DNA]</scope>
    <source>
        <strain evidence="2 3">NBC 01753</strain>
    </source>
</reference>
<proteinExistence type="predicted"/>
<name>A0ABZ1H0N2_9ACTN</name>
<evidence type="ECO:0000259" key="1">
    <source>
        <dbReference type="Pfam" id="PF13546"/>
    </source>
</evidence>
<accession>A0ABZ1H0N2</accession>
<dbReference type="InterPro" id="IPR038721">
    <property type="entry name" value="IS701-like_DDE_dom"/>
</dbReference>
<organism evidence="2 3">
    <name type="scientific">Streptomyces hirsutus</name>
    <dbReference type="NCBI Taxonomy" id="35620"/>
    <lineage>
        <taxon>Bacteria</taxon>
        <taxon>Bacillati</taxon>
        <taxon>Actinomycetota</taxon>
        <taxon>Actinomycetes</taxon>
        <taxon>Kitasatosporales</taxon>
        <taxon>Streptomycetaceae</taxon>
        <taxon>Streptomyces</taxon>
    </lineage>
</organism>
<dbReference type="PANTHER" id="PTHR33627:SF1">
    <property type="entry name" value="TRANSPOSASE"/>
    <property type="match status" value="1"/>
</dbReference>
<dbReference type="GeneID" id="91548746"/>
<dbReference type="Pfam" id="PF13546">
    <property type="entry name" value="DDE_5"/>
    <property type="match status" value="1"/>
</dbReference>
<gene>
    <name evidence="2" type="ORF">OIE73_39235</name>
</gene>
<dbReference type="PANTHER" id="PTHR33627">
    <property type="entry name" value="TRANSPOSASE"/>
    <property type="match status" value="1"/>
</dbReference>
<dbReference type="RefSeq" id="WP_326757291.1">
    <property type="nucleotide sequence ID" value="NZ_CP109134.1"/>
</dbReference>